<feature type="transmembrane region" description="Helical" evidence="13">
    <location>
        <begin position="76"/>
        <end position="96"/>
    </location>
</feature>
<dbReference type="NCBIfam" id="TIGR00813">
    <property type="entry name" value="sss"/>
    <property type="match status" value="1"/>
</dbReference>
<evidence type="ECO:0000256" key="2">
    <source>
        <dbReference type="ARBA" id="ARBA00006434"/>
    </source>
</evidence>
<evidence type="ECO:0000256" key="14">
    <source>
        <dbReference type="SAM" id="SignalP"/>
    </source>
</evidence>
<dbReference type="Proteomes" id="UP001144352">
    <property type="component" value="Unassembled WGS sequence"/>
</dbReference>
<feature type="compositionally biased region" description="Low complexity" evidence="12">
    <location>
        <begin position="47"/>
        <end position="65"/>
    </location>
</feature>
<dbReference type="InterPro" id="IPR018212">
    <property type="entry name" value="Na/solute_symporter_CS"/>
</dbReference>
<dbReference type="PANTHER" id="PTHR48086:SF6">
    <property type="entry name" value="CATION_ACETATE SYMPORTER ACTP"/>
    <property type="match status" value="1"/>
</dbReference>
<feature type="transmembrane region" description="Helical" evidence="13">
    <location>
        <begin position="146"/>
        <end position="166"/>
    </location>
</feature>
<organism evidence="15 16">
    <name type="scientific">Geobacter hydrogenophilus</name>
    <dbReference type="NCBI Taxonomy" id="40983"/>
    <lineage>
        <taxon>Bacteria</taxon>
        <taxon>Pseudomonadati</taxon>
        <taxon>Thermodesulfobacteriota</taxon>
        <taxon>Desulfuromonadia</taxon>
        <taxon>Geobacterales</taxon>
        <taxon>Geobacteraceae</taxon>
        <taxon>Geobacter</taxon>
    </lineage>
</organism>
<dbReference type="InterPro" id="IPR050277">
    <property type="entry name" value="Sodium:Solute_Symporter"/>
</dbReference>
<evidence type="ECO:0000256" key="4">
    <source>
        <dbReference type="ARBA" id="ARBA00022475"/>
    </source>
</evidence>
<evidence type="ECO:0000256" key="3">
    <source>
        <dbReference type="ARBA" id="ARBA00022448"/>
    </source>
</evidence>
<dbReference type="EMBL" id="BSDS01000001">
    <property type="protein sequence ID" value="GLI37795.1"/>
    <property type="molecule type" value="Genomic_DNA"/>
</dbReference>
<name>A0A9W6FZP8_9BACT</name>
<dbReference type="GO" id="GO:0015123">
    <property type="term" value="F:acetate transmembrane transporter activity"/>
    <property type="evidence" value="ECO:0007669"/>
    <property type="project" value="TreeGrafter"/>
</dbReference>
<dbReference type="PROSITE" id="PS50283">
    <property type="entry name" value="NA_SOLUT_SYMP_3"/>
    <property type="match status" value="1"/>
</dbReference>
<dbReference type="GO" id="GO:0006811">
    <property type="term" value="P:monoatomic ion transport"/>
    <property type="evidence" value="ECO:0007669"/>
    <property type="project" value="UniProtKB-KW"/>
</dbReference>
<evidence type="ECO:0000256" key="1">
    <source>
        <dbReference type="ARBA" id="ARBA00004651"/>
    </source>
</evidence>
<dbReference type="GO" id="GO:0006847">
    <property type="term" value="P:plasma membrane acetate transport"/>
    <property type="evidence" value="ECO:0007669"/>
    <property type="project" value="TreeGrafter"/>
</dbReference>
<keyword evidence="14" id="KW-0732">Signal</keyword>
<comment type="caution">
    <text evidence="15">The sequence shown here is derived from an EMBL/GenBank/DDBJ whole genome shotgun (WGS) entry which is preliminary data.</text>
</comment>
<dbReference type="InterPro" id="IPR038377">
    <property type="entry name" value="Na/Glc_symporter_sf"/>
</dbReference>
<dbReference type="PANTHER" id="PTHR48086">
    <property type="entry name" value="SODIUM/PROLINE SYMPORTER-RELATED"/>
    <property type="match status" value="1"/>
</dbReference>
<feature type="transmembrane region" description="Helical" evidence="13">
    <location>
        <begin position="611"/>
        <end position="629"/>
    </location>
</feature>
<keyword evidence="16" id="KW-1185">Reference proteome</keyword>
<keyword evidence="6" id="KW-0769">Symport</keyword>
<keyword evidence="5 13" id="KW-0812">Transmembrane</keyword>
<feature type="transmembrane region" description="Helical" evidence="13">
    <location>
        <begin position="468"/>
        <end position="486"/>
    </location>
</feature>
<gene>
    <name evidence="15" type="primary">aplC</name>
    <name evidence="15" type="ORF">GHYDROH2_12960</name>
</gene>
<evidence type="ECO:0000256" key="9">
    <source>
        <dbReference type="ARBA" id="ARBA00023065"/>
    </source>
</evidence>
<feature type="region of interest" description="Disordered" evidence="12">
    <location>
        <begin position="46"/>
        <end position="65"/>
    </location>
</feature>
<keyword evidence="9" id="KW-0406">Ion transport</keyword>
<evidence type="ECO:0000256" key="10">
    <source>
        <dbReference type="ARBA" id="ARBA00023136"/>
    </source>
</evidence>
<comment type="similarity">
    <text evidence="2 11">Belongs to the sodium:solute symporter (SSF) (TC 2.A.21) family.</text>
</comment>
<dbReference type="RefSeq" id="WP_214185709.1">
    <property type="nucleotide sequence ID" value="NZ_BSDS01000001.1"/>
</dbReference>
<feature type="transmembrane region" description="Helical" evidence="13">
    <location>
        <begin position="523"/>
        <end position="542"/>
    </location>
</feature>
<evidence type="ECO:0000256" key="8">
    <source>
        <dbReference type="ARBA" id="ARBA00023053"/>
    </source>
</evidence>
<accession>A0A9W6FZP8</accession>
<feature type="transmembrane region" description="Helical" evidence="13">
    <location>
        <begin position="217"/>
        <end position="239"/>
    </location>
</feature>
<feature type="transmembrane region" description="Helical" evidence="13">
    <location>
        <begin position="418"/>
        <end position="447"/>
    </location>
</feature>
<feature type="transmembrane region" description="Helical" evidence="13">
    <location>
        <begin position="492"/>
        <end position="516"/>
    </location>
</feature>
<dbReference type="PROSITE" id="PS00456">
    <property type="entry name" value="NA_SOLUT_SYMP_1"/>
    <property type="match status" value="1"/>
</dbReference>
<evidence type="ECO:0000256" key="12">
    <source>
        <dbReference type="SAM" id="MobiDB-lite"/>
    </source>
</evidence>
<evidence type="ECO:0000313" key="16">
    <source>
        <dbReference type="Proteomes" id="UP001144352"/>
    </source>
</evidence>
<feature type="transmembrane region" description="Helical" evidence="13">
    <location>
        <begin position="359"/>
        <end position="384"/>
    </location>
</feature>
<dbReference type="Pfam" id="PF00474">
    <property type="entry name" value="SSF"/>
    <property type="match status" value="1"/>
</dbReference>
<feature type="transmembrane region" description="Helical" evidence="13">
    <location>
        <begin position="326"/>
        <end position="347"/>
    </location>
</feature>
<dbReference type="AlphaFoldDB" id="A0A9W6FZP8"/>
<evidence type="ECO:0000256" key="5">
    <source>
        <dbReference type="ARBA" id="ARBA00022692"/>
    </source>
</evidence>
<evidence type="ECO:0000256" key="7">
    <source>
        <dbReference type="ARBA" id="ARBA00022989"/>
    </source>
</evidence>
<keyword evidence="8" id="KW-0915">Sodium</keyword>
<feature type="transmembrane region" description="Helical" evidence="13">
    <location>
        <begin position="187"/>
        <end position="205"/>
    </location>
</feature>
<feature type="signal peptide" evidence="14">
    <location>
        <begin position="1"/>
        <end position="20"/>
    </location>
</feature>
<feature type="transmembrane region" description="Helical" evidence="13">
    <location>
        <begin position="117"/>
        <end position="140"/>
    </location>
</feature>
<feature type="transmembrane region" description="Helical" evidence="13">
    <location>
        <begin position="251"/>
        <end position="270"/>
    </location>
</feature>
<keyword evidence="3" id="KW-0813">Transport</keyword>
<sequence>MRTLLFSLVIGSVFGSWALAATPPAKPTPQTVAVASTQTPAVAAPSALPATPNNPGATAAKAPAAAPKKMQTNRGFTISMFLVIIAATAGIVVWASKSTSTAADYYAAGGGISGMQNGWAIAGDFLSAATFLGITGLMSLFGPDGFMYSVGIIISFLTILLIIAEPCRNAGKYTLGDILAFRSSSKAVRAVASLSAVVVSIFYLLGQMVGAGKLMQLLLGIPYKASIIGVGALIIVYVALGGMKATTWVQIIKAALLMFTGLVLSIAILWKSGFNLLGFFDSVAASQAIQDHVRGVMKHTTAEPGFDYGQRFLELGLFFKNPLDQISLGLAWILGAAGLPHVMMRFFTVPNAKEARKSVVVSMFLIGAFLIMVSFLGFGAALYVTPQQITALDKGGNMAGLMIAQYVGGGAGTIAGDLLLAFVCAVAFATILAVVSGLVLASSAAIAHDLYVNVVKGGKADQGTQIKVARVASFFVGAVAIVLGIACENLNIAQLVGLALAVVASANFPVLIFALFWKRFNSAGIIAGLVVGTVVTIAVLMVSPNMTYPKKIAADAQKVVLAMEKKQAAGAVLAEKELKALEKARLDYAQNKNGTSLVGLDAPLFPLKNPGIVSVPIGFLVTIVATLLFRNRREEEMFEELFVRQTTGYGVAKAAKH</sequence>
<keyword evidence="7 13" id="KW-1133">Transmembrane helix</keyword>
<protein>
    <submittedName>
        <fullName evidence="15">Cation acetate symporter</fullName>
    </submittedName>
</protein>
<dbReference type="CDD" id="cd11480">
    <property type="entry name" value="SLC5sbd_u4"/>
    <property type="match status" value="1"/>
</dbReference>
<comment type="subcellular location">
    <subcellularLocation>
        <location evidence="1">Cell membrane</location>
        <topology evidence="1">Multi-pass membrane protein</topology>
    </subcellularLocation>
</comment>
<feature type="chain" id="PRO_5040906061" evidence="14">
    <location>
        <begin position="21"/>
        <end position="657"/>
    </location>
</feature>
<evidence type="ECO:0000256" key="11">
    <source>
        <dbReference type="RuleBase" id="RU362091"/>
    </source>
</evidence>
<dbReference type="GO" id="GO:0005886">
    <property type="term" value="C:plasma membrane"/>
    <property type="evidence" value="ECO:0007669"/>
    <property type="project" value="UniProtKB-SubCell"/>
</dbReference>
<dbReference type="InterPro" id="IPR001734">
    <property type="entry name" value="Na/solute_symporter"/>
</dbReference>
<evidence type="ECO:0000256" key="13">
    <source>
        <dbReference type="SAM" id="Phobius"/>
    </source>
</evidence>
<keyword evidence="4" id="KW-1003">Cell membrane</keyword>
<dbReference type="Gene3D" id="1.20.1730.10">
    <property type="entry name" value="Sodium/glucose cotransporter"/>
    <property type="match status" value="1"/>
</dbReference>
<evidence type="ECO:0000256" key="6">
    <source>
        <dbReference type="ARBA" id="ARBA00022847"/>
    </source>
</evidence>
<dbReference type="GO" id="GO:0015293">
    <property type="term" value="F:symporter activity"/>
    <property type="evidence" value="ECO:0007669"/>
    <property type="project" value="UniProtKB-KW"/>
</dbReference>
<evidence type="ECO:0000313" key="15">
    <source>
        <dbReference type="EMBL" id="GLI37795.1"/>
    </source>
</evidence>
<keyword evidence="10 13" id="KW-0472">Membrane</keyword>
<proteinExistence type="inferred from homology"/>
<reference evidence="15" key="1">
    <citation type="submission" date="2022-12" db="EMBL/GenBank/DDBJ databases">
        <title>Reference genome sequencing for broad-spectrum identification of bacterial and archaeal isolates by mass spectrometry.</title>
        <authorList>
            <person name="Sekiguchi Y."/>
            <person name="Tourlousse D.M."/>
        </authorList>
    </citation>
    <scope>NUCLEOTIDE SEQUENCE</scope>
    <source>
        <strain evidence="15">H2</strain>
    </source>
</reference>